<reference evidence="7" key="1">
    <citation type="submission" date="2013-10" db="EMBL/GenBank/DDBJ databases">
        <title>Genome sequencing of Onchocerca volvulus.</title>
        <authorList>
            <person name="Cotton J."/>
            <person name="Tsai J."/>
            <person name="Stanley E."/>
            <person name="Tracey A."/>
            <person name="Holroyd N."/>
            <person name="Lustigman S."/>
            <person name="Berriman M."/>
        </authorList>
    </citation>
    <scope>NUCLEOTIDE SEQUENCE</scope>
</reference>
<dbReference type="GO" id="GO:0030677">
    <property type="term" value="C:ribonuclease P complex"/>
    <property type="evidence" value="ECO:0007669"/>
    <property type="project" value="InterPro"/>
</dbReference>
<keyword evidence="7" id="KW-1185">Reference proteome</keyword>
<dbReference type="OMA" id="ETRHTFQ"/>
<dbReference type="EMBL" id="CMVM020000020">
    <property type="status" value="NOT_ANNOTATED_CDS"/>
    <property type="molecule type" value="Genomic_DNA"/>
</dbReference>
<dbReference type="PANTHER" id="PTHR13348">
    <property type="entry name" value="RIBONUCLEASE P SUBUNIT P29"/>
    <property type="match status" value="1"/>
</dbReference>
<name>A0A8R1TX72_ONCVO</name>
<comment type="subunit">
    <text evidence="5">Component of nuclear RNase P and RNase MRP ribonucleoproteins. RNase P consists of a catalytic RNA moiety and 10 different protein chains; POP1, POP4, POP5, POP7, RPP14, RPP21, RPP25, RPP30, RPP38 and RPP40. Within the RNase P complex, POP1, POP7 and RPP25 form the 'finger' subcomplex, POP5, RPP14, RPP40 and homodimeric RPP30 form the 'palm' subcomplex, and RPP21, POP4 and RPP38 form the 'wrist' subcomplex. All subunits of the RNase P complex interact with the catalytic RNA. Several subunits of RNase P are also part of the RNase MRP complex. RNase MRP consists of a catalytic RNA moiety and about 8 protein subunits; POP1, POP7, RPP25, RPP30, RPP38, RPP40 and possibly also POP4 and POP5.</text>
</comment>
<dbReference type="Gene3D" id="2.30.30.210">
    <property type="entry name" value="Ribonuclease P/MRP, subunit p29"/>
    <property type="match status" value="1"/>
</dbReference>
<dbReference type="GO" id="GO:0000172">
    <property type="term" value="C:ribonuclease MRP complex"/>
    <property type="evidence" value="ECO:0007669"/>
    <property type="project" value="InterPro"/>
</dbReference>
<dbReference type="SMART" id="SM00538">
    <property type="entry name" value="POP4"/>
    <property type="match status" value="1"/>
</dbReference>
<dbReference type="InterPro" id="IPR002730">
    <property type="entry name" value="Rpp29/RNP1"/>
</dbReference>
<reference evidence="6" key="2">
    <citation type="submission" date="2022-06" db="UniProtKB">
        <authorList>
            <consortium name="EnsemblMetazoa"/>
        </authorList>
    </citation>
    <scope>IDENTIFICATION</scope>
</reference>
<dbReference type="GO" id="GO:0033204">
    <property type="term" value="F:ribonuclease P RNA binding"/>
    <property type="evidence" value="ECO:0007669"/>
    <property type="project" value="InterPro"/>
</dbReference>
<accession>A0A8R1TX72</accession>
<dbReference type="Proteomes" id="UP000024404">
    <property type="component" value="Unassembled WGS sequence"/>
</dbReference>
<evidence type="ECO:0000256" key="1">
    <source>
        <dbReference type="ARBA" id="ARBA00002435"/>
    </source>
</evidence>
<dbReference type="GO" id="GO:0006364">
    <property type="term" value="P:rRNA processing"/>
    <property type="evidence" value="ECO:0007669"/>
    <property type="project" value="TreeGrafter"/>
</dbReference>
<protein>
    <recommendedName>
        <fullName evidence="4">Ribonuclease P protein subunit p29</fullName>
    </recommendedName>
</protein>
<evidence type="ECO:0000256" key="3">
    <source>
        <dbReference type="ARBA" id="ARBA00006181"/>
    </source>
</evidence>
<comment type="function">
    <text evidence="1">Component of ribonuclease P, a ribonucleoprotein complex that generates mature tRNA molecules by cleaving their 5'-ends.</text>
</comment>
<dbReference type="SUPFAM" id="SSF101744">
    <property type="entry name" value="Rof/RNase P subunit-like"/>
    <property type="match status" value="1"/>
</dbReference>
<evidence type="ECO:0000313" key="7">
    <source>
        <dbReference type="Proteomes" id="UP000024404"/>
    </source>
</evidence>
<proteinExistence type="inferred from homology"/>
<organism evidence="6 7">
    <name type="scientific">Onchocerca volvulus</name>
    <dbReference type="NCBI Taxonomy" id="6282"/>
    <lineage>
        <taxon>Eukaryota</taxon>
        <taxon>Metazoa</taxon>
        <taxon>Ecdysozoa</taxon>
        <taxon>Nematoda</taxon>
        <taxon>Chromadorea</taxon>
        <taxon>Rhabditida</taxon>
        <taxon>Spirurina</taxon>
        <taxon>Spiruromorpha</taxon>
        <taxon>Filarioidea</taxon>
        <taxon>Onchocercidae</taxon>
        <taxon>Onchocerca</taxon>
    </lineage>
</organism>
<dbReference type="PANTHER" id="PTHR13348:SF0">
    <property type="entry name" value="RIBONUCLEASE P PROTEIN SUBUNIT P29"/>
    <property type="match status" value="1"/>
</dbReference>
<evidence type="ECO:0000256" key="2">
    <source>
        <dbReference type="ARBA" id="ARBA00004123"/>
    </source>
</evidence>
<dbReference type="GO" id="GO:0001682">
    <property type="term" value="P:tRNA 5'-leader removal"/>
    <property type="evidence" value="ECO:0007669"/>
    <property type="project" value="InterPro"/>
</dbReference>
<comment type="similarity">
    <text evidence="3">Belongs to the eukaryotic/archaeal RNase P protein component 1 family.</text>
</comment>
<dbReference type="InterPro" id="IPR023534">
    <property type="entry name" value="Rof/RNase_P-like"/>
</dbReference>
<dbReference type="GO" id="GO:0005634">
    <property type="term" value="C:nucleus"/>
    <property type="evidence" value="ECO:0007669"/>
    <property type="project" value="UniProtKB-SubCell"/>
</dbReference>
<dbReference type="Pfam" id="PF01868">
    <property type="entry name" value="RNase_P-MRP_p29"/>
    <property type="match status" value="1"/>
</dbReference>
<dbReference type="InterPro" id="IPR016848">
    <property type="entry name" value="RNase_P/MRP_Rpp29-subunit"/>
</dbReference>
<sequence length="187" mass="21914">MSAKASTSFEPLNPHKVFILEKRIKKETKIRRQPIKNFMKRRIVKSEMKKLKYSQFEPLYELWCDYFSTLVDGSGGQWDARVLKADYHGCMLMVAEAANPVQIGICGIVTRETRQTFMLITKQDRLLTIPKQDTVFQFALEGKIYILFGNAFRLNFTGKNRFSFRFQPSLRAKKILRNRSSIPFFLK</sequence>
<dbReference type="AlphaFoldDB" id="A0A8R1TX72"/>
<evidence type="ECO:0000256" key="5">
    <source>
        <dbReference type="ARBA" id="ARBA00046486"/>
    </source>
</evidence>
<evidence type="ECO:0000313" key="6">
    <source>
        <dbReference type="EnsemblMetazoa" id="OVOC714.1"/>
    </source>
</evidence>
<evidence type="ECO:0000256" key="4">
    <source>
        <dbReference type="ARBA" id="ARBA00016225"/>
    </source>
</evidence>
<dbReference type="InterPro" id="IPR036980">
    <property type="entry name" value="RNase_P/MRP_Rpp29_sf"/>
</dbReference>
<comment type="subcellular location">
    <subcellularLocation>
        <location evidence="2">Nucleus</location>
    </subcellularLocation>
</comment>
<dbReference type="EnsemblMetazoa" id="OVOC714.1">
    <property type="protein sequence ID" value="OVOC714.1"/>
    <property type="gene ID" value="WBGene00237523"/>
</dbReference>